<dbReference type="Proteomes" id="UP000292702">
    <property type="component" value="Unassembled WGS sequence"/>
</dbReference>
<feature type="compositionally biased region" description="Acidic residues" evidence="1">
    <location>
        <begin position="356"/>
        <end position="385"/>
    </location>
</feature>
<evidence type="ECO:0000259" key="2">
    <source>
        <dbReference type="Pfam" id="PF20231"/>
    </source>
</evidence>
<dbReference type="STRING" id="92696.A0A4R0QZL8"/>
<dbReference type="AlphaFoldDB" id="A0A4R0QZL8"/>
<keyword evidence="4" id="KW-1185">Reference proteome</keyword>
<gene>
    <name evidence="3" type="ORF">EIP91_011580</name>
</gene>
<evidence type="ECO:0000313" key="4">
    <source>
        <dbReference type="Proteomes" id="UP000292702"/>
    </source>
</evidence>
<evidence type="ECO:0000313" key="3">
    <source>
        <dbReference type="EMBL" id="TCD59750.1"/>
    </source>
</evidence>
<dbReference type="OrthoDB" id="2803256at2759"/>
<feature type="compositionally biased region" description="Low complexity" evidence="1">
    <location>
        <begin position="334"/>
        <end position="355"/>
    </location>
</feature>
<sequence length="385" mass="42906">GKSDLDDYADKVTLDELKTHATRIVNDYADPFRVFELRDERRKEQQRMSDPENELDKLTTGDMVFENAVLFMRHALMFREFTDSIKDGDSGRIYTVIKWLALAYRGCNRFRYAHEALHLLHNLTHVWPDKFRDIIMNNWLVNPTGKPFAWVPADLVQEHMNFWIKRIYKAYGSNASWEWLAKVSPCIDILRKLATHLNHELGGRQGSKHHSPELWNDITVLKNSLQQHNVYTLQPGRAIPGTNAVVPNIVNVGLNALAGPLAEFNEALKTLQERMGVAPIYTSAPIPLSSMPTSAHVAQAVGTQANVSVPLSSAAGVVSAASSEANMDSEESGSESGAETSDTASTSGSKSADSGSDVDEAEWFLEHEDEILPLESEEDVDLDME</sequence>
<feature type="domain" description="DUF6589" evidence="2">
    <location>
        <begin position="2"/>
        <end position="210"/>
    </location>
</feature>
<dbReference type="EMBL" id="RWJN01000769">
    <property type="protein sequence ID" value="TCD59750.1"/>
    <property type="molecule type" value="Genomic_DNA"/>
</dbReference>
<proteinExistence type="predicted"/>
<organism evidence="3 4">
    <name type="scientific">Steccherinum ochraceum</name>
    <dbReference type="NCBI Taxonomy" id="92696"/>
    <lineage>
        <taxon>Eukaryota</taxon>
        <taxon>Fungi</taxon>
        <taxon>Dikarya</taxon>
        <taxon>Basidiomycota</taxon>
        <taxon>Agaricomycotina</taxon>
        <taxon>Agaricomycetes</taxon>
        <taxon>Polyporales</taxon>
        <taxon>Steccherinaceae</taxon>
        <taxon>Steccherinum</taxon>
    </lineage>
</organism>
<dbReference type="Pfam" id="PF20231">
    <property type="entry name" value="DUF6589"/>
    <property type="match status" value="1"/>
</dbReference>
<reference evidence="3 4" key="1">
    <citation type="submission" date="2018-11" db="EMBL/GenBank/DDBJ databases">
        <title>Genome assembly of Steccherinum ochraceum LE-BIN_3174, the white-rot fungus of the Steccherinaceae family (The Residual Polyporoid clade, Polyporales, Basidiomycota).</title>
        <authorList>
            <person name="Fedorova T.V."/>
            <person name="Glazunova O.A."/>
            <person name="Landesman E.O."/>
            <person name="Moiseenko K.V."/>
            <person name="Psurtseva N.V."/>
            <person name="Savinova O.S."/>
            <person name="Shakhova N.V."/>
            <person name="Tyazhelova T.V."/>
            <person name="Vasina D.V."/>
        </authorList>
    </citation>
    <scope>NUCLEOTIDE SEQUENCE [LARGE SCALE GENOMIC DNA]</scope>
    <source>
        <strain evidence="3 4">LE-BIN_3174</strain>
    </source>
</reference>
<accession>A0A4R0QZL8</accession>
<dbReference type="InterPro" id="IPR046496">
    <property type="entry name" value="DUF6589"/>
</dbReference>
<feature type="region of interest" description="Disordered" evidence="1">
    <location>
        <begin position="322"/>
        <end position="385"/>
    </location>
</feature>
<evidence type="ECO:0000256" key="1">
    <source>
        <dbReference type="SAM" id="MobiDB-lite"/>
    </source>
</evidence>
<feature type="non-terminal residue" evidence="3">
    <location>
        <position position="1"/>
    </location>
</feature>
<name>A0A4R0QZL8_9APHY</name>
<comment type="caution">
    <text evidence="3">The sequence shown here is derived from an EMBL/GenBank/DDBJ whole genome shotgun (WGS) entry which is preliminary data.</text>
</comment>
<protein>
    <recommendedName>
        <fullName evidence="2">DUF6589 domain-containing protein</fullName>
    </recommendedName>
</protein>